<organism evidence="6">
    <name type="scientific">Anaerolinea thermolimosa</name>
    <dbReference type="NCBI Taxonomy" id="229919"/>
    <lineage>
        <taxon>Bacteria</taxon>
        <taxon>Bacillati</taxon>
        <taxon>Chloroflexota</taxon>
        <taxon>Anaerolineae</taxon>
        <taxon>Anaerolineales</taxon>
        <taxon>Anaerolineaceae</taxon>
        <taxon>Anaerolinea</taxon>
    </lineage>
</organism>
<dbReference type="InterPro" id="IPR004839">
    <property type="entry name" value="Aminotransferase_I/II_large"/>
</dbReference>
<comment type="similarity">
    <text evidence="4">Belongs to the class-II pyridoxal-phosphate-dependent aminotransferase family.</text>
</comment>
<dbReference type="PANTHER" id="PTHR13693:SF3">
    <property type="entry name" value="LD36009P"/>
    <property type="match status" value="1"/>
</dbReference>
<dbReference type="InterPro" id="IPR001917">
    <property type="entry name" value="Aminotrans_II_pyridoxalP_BS"/>
</dbReference>
<keyword evidence="3 4" id="KW-0663">Pyridoxal phosphate</keyword>
<evidence type="ECO:0000256" key="1">
    <source>
        <dbReference type="ARBA" id="ARBA00001933"/>
    </source>
</evidence>
<dbReference type="PROSITE" id="PS00599">
    <property type="entry name" value="AA_TRANSFER_CLASS_2"/>
    <property type="match status" value="1"/>
</dbReference>
<evidence type="ECO:0000259" key="5">
    <source>
        <dbReference type="Pfam" id="PF00155"/>
    </source>
</evidence>
<dbReference type="SUPFAM" id="SSF53383">
    <property type="entry name" value="PLP-dependent transferases"/>
    <property type="match status" value="1"/>
</dbReference>
<dbReference type="GO" id="GO:0030170">
    <property type="term" value="F:pyridoxal phosphate binding"/>
    <property type="evidence" value="ECO:0007669"/>
    <property type="project" value="InterPro"/>
</dbReference>
<dbReference type="AlphaFoldDB" id="A0A7C4KFN0"/>
<evidence type="ECO:0000313" key="6">
    <source>
        <dbReference type="EMBL" id="HGS20615.1"/>
    </source>
</evidence>
<comment type="cofactor">
    <cofactor evidence="1 4">
        <name>pyridoxal 5'-phosphate</name>
        <dbReference type="ChEBI" id="CHEBI:597326"/>
    </cofactor>
</comment>
<evidence type="ECO:0000256" key="3">
    <source>
        <dbReference type="ARBA" id="ARBA00022898"/>
    </source>
</evidence>
<dbReference type="Gene3D" id="3.90.1150.10">
    <property type="entry name" value="Aspartate Aminotransferase, domain 1"/>
    <property type="match status" value="1"/>
</dbReference>
<dbReference type="Gene3D" id="3.40.640.10">
    <property type="entry name" value="Type I PLP-dependent aspartate aminotransferase-like (Major domain)"/>
    <property type="match status" value="1"/>
</dbReference>
<dbReference type="InterPro" id="IPR050087">
    <property type="entry name" value="AON_synthase_class-II"/>
</dbReference>
<dbReference type="EMBL" id="DSYK01000103">
    <property type="protein sequence ID" value="HGS20615.1"/>
    <property type="molecule type" value="Genomic_DNA"/>
</dbReference>
<dbReference type="InterPro" id="IPR015424">
    <property type="entry name" value="PyrdxlP-dep_Trfase"/>
</dbReference>
<sequence>MDIFEKAKSFTAAREAIKEGYYPYFIPLDENEGTEVVYRGHRLIMCGSNNYLGLTTHPKVRQAACDAIKRYGTSCTGSRFLNGTLEMHEALERKLAAWVGKESALVFSTGMQANLGAVSAVVGRGDYVILDKDDHASIVDGARLSYGEIQRFRHNDVDHLEKVLKSLPESAGKLVVVDGVFSMGGDLAPLPEMIPVCQKYGARLMVDDAHGMGVMGCGRGTAAHFGVTDQVDLIMSTFSKSFASLGGFIAGNEEIVHYIKHFARSMIFSASIPPANAAAALVALEIMEQEPERVSRVNQIGEYMRKEFSAMGFNIGQSVTPIVPIIIGDDNLTFAFWKALFEAGVFVNPIISPAVPQGMQLLRTSYMATHTDDQLNRVLETFQKVGKQIGVI</sequence>
<name>A0A7C4KFN0_9CHLR</name>
<dbReference type="GO" id="GO:0008483">
    <property type="term" value="F:transaminase activity"/>
    <property type="evidence" value="ECO:0007669"/>
    <property type="project" value="UniProtKB-KW"/>
</dbReference>
<dbReference type="Pfam" id="PF00155">
    <property type="entry name" value="Aminotran_1_2"/>
    <property type="match status" value="1"/>
</dbReference>
<reference evidence="6" key="1">
    <citation type="journal article" date="2020" name="mSystems">
        <title>Genome- and Community-Level Interaction Insights into Carbon Utilization and Element Cycling Functions of Hydrothermarchaeota in Hydrothermal Sediment.</title>
        <authorList>
            <person name="Zhou Z."/>
            <person name="Liu Y."/>
            <person name="Xu W."/>
            <person name="Pan J."/>
            <person name="Luo Z.H."/>
            <person name="Li M."/>
        </authorList>
    </citation>
    <scope>NUCLEOTIDE SEQUENCE [LARGE SCALE GENOMIC DNA]</scope>
    <source>
        <strain evidence="6">SpSt-573</strain>
    </source>
</reference>
<keyword evidence="2 6" id="KW-0808">Transferase</keyword>
<protein>
    <submittedName>
        <fullName evidence="6">Aminotransferase class I/II-fold pyridoxal phosphate-dependent enzyme</fullName>
    </submittedName>
</protein>
<dbReference type="InterPro" id="IPR015422">
    <property type="entry name" value="PyrdxlP-dep_Trfase_small"/>
</dbReference>
<evidence type="ECO:0000256" key="2">
    <source>
        <dbReference type="ARBA" id="ARBA00022679"/>
    </source>
</evidence>
<dbReference type="PANTHER" id="PTHR13693">
    <property type="entry name" value="CLASS II AMINOTRANSFERASE/8-AMINO-7-OXONONANOATE SYNTHASE"/>
    <property type="match status" value="1"/>
</dbReference>
<dbReference type="CDD" id="cd06454">
    <property type="entry name" value="KBL_like"/>
    <property type="match status" value="1"/>
</dbReference>
<dbReference type="InterPro" id="IPR015421">
    <property type="entry name" value="PyrdxlP-dep_Trfase_major"/>
</dbReference>
<gene>
    <name evidence="6" type="ORF">ENT37_01970</name>
</gene>
<feature type="domain" description="Aminotransferase class I/classII large" evidence="5">
    <location>
        <begin position="47"/>
        <end position="381"/>
    </location>
</feature>
<accession>A0A7C4KFN0</accession>
<evidence type="ECO:0000256" key="4">
    <source>
        <dbReference type="RuleBase" id="RU003693"/>
    </source>
</evidence>
<comment type="caution">
    <text evidence="6">The sequence shown here is derived from an EMBL/GenBank/DDBJ whole genome shotgun (WGS) entry which is preliminary data.</text>
</comment>
<proteinExistence type="inferred from homology"/>
<keyword evidence="6" id="KW-0032">Aminotransferase</keyword>